<dbReference type="EMBL" id="CAEZYU010000211">
    <property type="protein sequence ID" value="CAB4764716.1"/>
    <property type="molecule type" value="Genomic_DNA"/>
</dbReference>
<dbReference type="InterPro" id="IPR002591">
    <property type="entry name" value="Phosphodiest/P_Trfase"/>
</dbReference>
<proteinExistence type="predicted"/>
<dbReference type="EMBL" id="CAEZSF010000210">
    <property type="protein sequence ID" value="CAB4552052.1"/>
    <property type="molecule type" value="Genomic_DNA"/>
</dbReference>
<dbReference type="AlphaFoldDB" id="A0A6J6UYW4"/>
<accession>A0A6J6UYW4</accession>
<dbReference type="SUPFAM" id="SSF53649">
    <property type="entry name" value="Alkaline phosphatase-like"/>
    <property type="match status" value="1"/>
</dbReference>
<dbReference type="Pfam" id="PF01663">
    <property type="entry name" value="Phosphodiest"/>
    <property type="match status" value="1"/>
</dbReference>
<gene>
    <name evidence="1" type="ORF">UFOPK1358_01689</name>
    <name evidence="2" type="ORF">UFOPK2766_02449</name>
</gene>
<dbReference type="InterPro" id="IPR017850">
    <property type="entry name" value="Alkaline_phosphatase_core_sf"/>
</dbReference>
<dbReference type="Gene3D" id="3.40.720.10">
    <property type="entry name" value="Alkaline Phosphatase, subunit A"/>
    <property type="match status" value="1"/>
</dbReference>
<organism evidence="2">
    <name type="scientific">freshwater metagenome</name>
    <dbReference type="NCBI Taxonomy" id="449393"/>
    <lineage>
        <taxon>unclassified sequences</taxon>
        <taxon>metagenomes</taxon>
        <taxon>ecological metagenomes</taxon>
    </lineage>
</organism>
<protein>
    <submittedName>
        <fullName evidence="2">Unannotated protein</fullName>
    </submittedName>
</protein>
<dbReference type="PANTHER" id="PTHR10151">
    <property type="entry name" value="ECTONUCLEOTIDE PYROPHOSPHATASE/PHOSPHODIESTERASE"/>
    <property type="match status" value="1"/>
</dbReference>
<name>A0A6J6UYW4_9ZZZZ</name>
<dbReference type="PANTHER" id="PTHR10151:SF120">
    <property type="entry name" value="BIS(5'-ADENOSYL)-TRIPHOSPHATASE"/>
    <property type="match status" value="1"/>
</dbReference>
<reference evidence="2" key="1">
    <citation type="submission" date="2020-05" db="EMBL/GenBank/DDBJ databases">
        <authorList>
            <person name="Chiriac C."/>
            <person name="Salcher M."/>
            <person name="Ghai R."/>
            <person name="Kavagutti S V."/>
        </authorList>
    </citation>
    <scope>NUCLEOTIDE SEQUENCE</scope>
</reference>
<sequence>MGDQTAAAAEWPFEAAVADGKPVLPDYSGACNANIVDVLINDPDSAPDWFPPGLQGVDQIVFLVLDGLGWEQMIDRQHLLRGLSRMQAAPITTVAPTTTATALTSITTGLPPGEHGVIGYRMSVEREILNVLRWTTSKGDAREAIPPESIQVEVAFGGQRPPVVVRAEFRDTGFTRAHLGGCRHVPYRMNSTLVAEIGHQLQAGEPFVYAYYDGIDKVAHEYGLNSFYDAELVFVDRFVEYLIDQLPSGAALVITADHGHVDVGSRVVMPDSEVMSKVAWQSGEARFRWLHARPGAQADLLEAASQCHSDVAWVVSREQTLDENWFGPKVLPAALGRLGDVALVAREPIAFEDTADTGPFVLQGRHGSMTSAEVMVPLLIARA</sequence>
<evidence type="ECO:0000313" key="2">
    <source>
        <dbReference type="EMBL" id="CAB4764716.1"/>
    </source>
</evidence>
<dbReference type="GO" id="GO:0016787">
    <property type="term" value="F:hydrolase activity"/>
    <property type="evidence" value="ECO:0007669"/>
    <property type="project" value="UniProtKB-ARBA"/>
</dbReference>
<evidence type="ECO:0000313" key="1">
    <source>
        <dbReference type="EMBL" id="CAB4552052.1"/>
    </source>
</evidence>